<feature type="repeat" description="WD" evidence="3">
    <location>
        <begin position="762"/>
        <end position="803"/>
    </location>
</feature>
<keyword evidence="2" id="KW-0677">Repeat</keyword>
<dbReference type="PRINTS" id="PR00364">
    <property type="entry name" value="DISEASERSIST"/>
</dbReference>
<dbReference type="Pfam" id="PF13676">
    <property type="entry name" value="TIR_2"/>
    <property type="match status" value="1"/>
</dbReference>
<keyword evidence="6" id="KW-1185">Reference proteome</keyword>
<dbReference type="eggNOG" id="COG3903">
    <property type="taxonomic scope" value="Bacteria"/>
</dbReference>
<gene>
    <name evidence="5" type="ordered locus">FraEuI1c_4027</name>
</gene>
<dbReference type="InterPro" id="IPR019775">
    <property type="entry name" value="WD40_repeat_CS"/>
</dbReference>
<dbReference type="InParanoid" id="E3J7Y1"/>
<dbReference type="PROSITE" id="PS50294">
    <property type="entry name" value="WD_REPEATS_REGION"/>
    <property type="match status" value="13"/>
</dbReference>
<dbReference type="Pfam" id="PF00931">
    <property type="entry name" value="NB-ARC"/>
    <property type="match status" value="1"/>
</dbReference>
<feature type="repeat" description="WD" evidence="3">
    <location>
        <begin position="1193"/>
        <end position="1223"/>
    </location>
</feature>
<feature type="repeat" description="WD" evidence="3">
    <location>
        <begin position="930"/>
        <end position="971"/>
    </location>
</feature>
<dbReference type="RefSeq" id="WP_013425147.1">
    <property type="nucleotide sequence ID" value="NC_014666.1"/>
</dbReference>
<sequence>MRDGGTVGRSDGEADGWDFFVSYVQSDRAWAEWAAWQLEDVGYAVLLQAWDMTPGTSWPSLLDQAVRRARRTIAMVSAAYCTSMIVAVEWQAAFVEVPGGRGRKLLPVRLEDCPREGLLAQVAGVDLFDIAEPDARKRLVAAARLALSGGRAKPAAGPAMPAGTRTSSGPAGFPGRLWMLPPPAAPIVPRPLAEADLLEALLDPAAPVVGMTTGIQGEGGFGKTTLAQMVCSRPEVREAFRGGLLWTEVGQERDGAALTALIDDLVITLTGSGTGLSDPGKAAGALAELLMGRPRTLLVVDDIWRRSQLAPFLEIGRACQLLITTRRASTLPPTARSVIVEQMTDEEARDVLCAGIGELPDEVVARLRAVSGNWPLLLSLAASKLAKDVAEHAAPALAAEQLVLRLQGAGPATLDIGDERSRSVSVRQSVGASLSLLHPENQRRYLELSVFPEDDDVPVEVVGLLWQGSGGLDAFEADELCDRLFDLRLIRRRWTGSGAVIALHDVVRAHLRRELGVDGLRLTHQALLTGIRARLTAQEAPGAWWALPDGRASDYLTRRLAGHLLAAGQVDEAAAVARDLRWIAASIRRTSSTLTAENDLATVGGDEAPLLARALAQNAHLLTGPPPPGGLGPTLAACAAAVPGLATSARAYTQTLARPYLGFGWSTDRKNPTQLRAFAGHTAPVGMVVFSPDGRLLATGASDGTARLWDVATGVVRAVLPGYGGTATTVAFSPDGSTLATYGAEGTARLWDAGTGTERACLAGHDRAVNALVFSPEEILVATGGQDGTARLWDVVTGAERAAFTGHVGAVTTMAFSPDGRLLVTGGADRTARIWRPGATAEPVVLTGHAGSIKVVRFSPDGRMVVTGGYDRTVRLWDAATGDELTVITDYKGRVTGVTFSPDGRLLAVVGHARSVLLFDLATGVEHAILAGHTGGVSGAVFSPDGRVIATSSEDWTVRLWNSATGTANAILSGHGRPVNGLAFSPDGQVLATGSDDTYALIWDVADGADHQARGGHTHQVTETVFSRDGRLIATGSDDKTVRLWDVETGAEHPALDGYAGWGNVVAFSPNGRLLATDCFDNTVRLWDPASGAQRAVLVGHTRPISGAAFSPDGSLLATCSHDRTARVWDPEAGVERRALVGHSGRILTVLFSPDGQTIATGGAHGTVRLWDVATGADRAVLHGADRMKSRPAFSPDGRFLAVSGPDCTVQLWNVVTGAEKTVLAGHSGPVTGGLFSPVGGLFATSSADGTVRLWDAMTGVAGRVLTGHRGAVAGVAFSPHGELLASGGHDGTIRIWDVAGGVAVSSLRINGPISRLTWNDEFLCCAAGREVTILRCVS</sequence>
<evidence type="ECO:0000256" key="1">
    <source>
        <dbReference type="ARBA" id="ARBA00022574"/>
    </source>
</evidence>
<feature type="repeat" description="WD" evidence="3">
    <location>
        <begin position="678"/>
        <end position="719"/>
    </location>
</feature>
<evidence type="ECO:0000256" key="2">
    <source>
        <dbReference type="ARBA" id="ARBA00022737"/>
    </source>
</evidence>
<dbReference type="EMBL" id="CP002299">
    <property type="protein sequence ID" value="ADP82029.1"/>
    <property type="molecule type" value="Genomic_DNA"/>
</dbReference>
<dbReference type="PROSITE" id="PS50104">
    <property type="entry name" value="TIR"/>
    <property type="match status" value="1"/>
</dbReference>
<dbReference type="STRING" id="298654.FraEuI1c_4027"/>
<accession>E3J7Y1</accession>
<dbReference type="OrthoDB" id="414967at2"/>
<dbReference type="SMART" id="SM00320">
    <property type="entry name" value="WD40"/>
    <property type="match status" value="15"/>
</dbReference>
<evidence type="ECO:0000259" key="4">
    <source>
        <dbReference type="PROSITE" id="PS50104"/>
    </source>
</evidence>
<dbReference type="InterPro" id="IPR002182">
    <property type="entry name" value="NB-ARC"/>
</dbReference>
<feature type="repeat" description="WD" evidence="3">
    <location>
        <begin position="1224"/>
        <end position="1256"/>
    </location>
</feature>
<dbReference type="Gene3D" id="3.40.50.10140">
    <property type="entry name" value="Toll/interleukin-1 receptor homology (TIR) domain"/>
    <property type="match status" value="1"/>
</dbReference>
<dbReference type="InterPro" id="IPR000157">
    <property type="entry name" value="TIR_dom"/>
</dbReference>
<dbReference type="PROSITE" id="PS00678">
    <property type="entry name" value="WD_REPEATS_1"/>
    <property type="match status" value="6"/>
</dbReference>
<dbReference type="Gene3D" id="1.10.10.10">
    <property type="entry name" value="Winged helix-like DNA-binding domain superfamily/Winged helix DNA-binding domain"/>
    <property type="match status" value="1"/>
</dbReference>
<keyword evidence="1 3" id="KW-0853">WD repeat</keyword>
<protein>
    <submittedName>
        <fullName evidence="5">NB-ARC domain protein</fullName>
    </submittedName>
</protein>
<dbReference type="SMART" id="SM00255">
    <property type="entry name" value="TIR"/>
    <property type="match status" value="1"/>
</dbReference>
<dbReference type="PROSITE" id="PS50082">
    <property type="entry name" value="WD_REPEATS_2"/>
    <property type="match status" value="14"/>
</dbReference>
<feature type="repeat" description="WD" evidence="3">
    <location>
        <begin position="1056"/>
        <end position="1097"/>
    </location>
</feature>
<proteinExistence type="predicted"/>
<dbReference type="Gene3D" id="3.40.50.300">
    <property type="entry name" value="P-loop containing nucleotide triphosphate hydrolases"/>
    <property type="match status" value="1"/>
</dbReference>
<dbReference type="PANTHER" id="PTHR19879">
    <property type="entry name" value="TRANSCRIPTION INITIATION FACTOR TFIID"/>
    <property type="match status" value="1"/>
</dbReference>
<dbReference type="InterPro" id="IPR027417">
    <property type="entry name" value="P-loop_NTPase"/>
</dbReference>
<dbReference type="HOGENOM" id="CLU_004080_1_0_11"/>
<dbReference type="InterPro" id="IPR036322">
    <property type="entry name" value="WD40_repeat_dom_sf"/>
</dbReference>
<dbReference type="PRINTS" id="PR00320">
    <property type="entry name" value="GPROTEINBRPT"/>
</dbReference>
<feature type="repeat" description="WD" evidence="3">
    <location>
        <begin position="1098"/>
        <end position="1139"/>
    </location>
</feature>
<evidence type="ECO:0000256" key="3">
    <source>
        <dbReference type="PROSITE-ProRule" id="PRU00221"/>
    </source>
</evidence>
<reference evidence="5 6" key="1">
    <citation type="submission" date="2010-10" db="EMBL/GenBank/DDBJ databases">
        <title>Complete sequence of Frankia sp. EuI1c.</title>
        <authorList>
            <consortium name="US DOE Joint Genome Institute"/>
            <person name="Lucas S."/>
            <person name="Copeland A."/>
            <person name="Lapidus A."/>
            <person name="Cheng J.-F."/>
            <person name="Bruce D."/>
            <person name="Goodwin L."/>
            <person name="Pitluck S."/>
            <person name="Chertkov O."/>
            <person name="Detter J.C."/>
            <person name="Han C."/>
            <person name="Tapia R."/>
            <person name="Land M."/>
            <person name="Hauser L."/>
            <person name="Jeffries C."/>
            <person name="Kyrpides N."/>
            <person name="Ivanova N."/>
            <person name="Mikhailova N."/>
            <person name="Beauchemin N."/>
            <person name="Sen A."/>
            <person name="Sur S.A."/>
            <person name="Gtari M."/>
            <person name="Wall L."/>
            <person name="Tisa L."/>
            <person name="Woyke T."/>
        </authorList>
    </citation>
    <scope>NUCLEOTIDE SEQUENCE [LARGE SCALE GENOMIC DNA]</scope>
    <source>
        <strain evidence="6">DSM 45817 / CECT 9037 / EuI1c</strain>
    </source>
</reference>
<feature type="repeat" description="WD" evidence="3">
    <location>
        <begin position="1014"/>
        <end position="1055"/>
    </location>
</feature>
<dbReference type="GO" id="GO:0007165">
    <property type="term" value="P:signal transduction"/>
    <property type="evidence" value="ECO:0007669"/>
    <property type="project" value="InterPro"/>
</dbReference>
<dbReference type="Gene3D" id="2.130.10.10">
    <property type="entry name" value="YVTN repeat-like/Quinoprotein amine dehydrogenase"/>
    <property type="match status" value="5"/>
</dbReference>
<feature type="repeat" description="WD" evidence="3">
    <location>
        <begin position="720"/>
        <end position="761"/>
    </location>
</feature>
<feature type="domain" description="TIR" evidence="4">
    <location>
        <begin position="15"/>
        <end position="147"/>
    </location>
</feature>
<feature type="repeat" description="WD" evidence="3">
    <location>
        <begin position="1266"/>
        <end position="1307"/>
    </location>
</feature>
<dbReference type="InterPro" id="IPR035897">
    <property type="entry name" value="Toll_tir_struct_dom_sf"/>
</dbReference>
<feature type="repeat" description="WD" evidence="3">
    <location>
        <begin position="804"/>
        <end position="835"/>
    </location>
</feature>
<dbReference type="eggNOG" id="COG2319">
    <property type="taxonomic scope" value="Bacteria"/>
</dbReference>
<dbReference type="SUPFAM" id="SSF50978">
    <property type="entry name" value="WD40 repeat-like"/>
    <property type="match status" value="3"/>
</dbReference>
<name>E3J7Y1_PSEI1</name>
<dbReference type="KEGG" id="fri:FraEuI1c_4027"/>
<dbReference type="GO" id="GO:0005829">
    <property type="term" value="C:cytosol"/>
    <property type="evidence" value="ECO:0007669"/>
    <property type="project" value="UniProtKB-ARBA"/>
</dbReference>
<dbReference type="InterPro" id="IPR020472">
    <property type="entry name" value="WD40_PAC1"/>
</dbReference>
<dbReference type="InterPro" id="IPR036388">
    <property type="entry name" value="WH-like_DNA-bd_sf"/>
</dbReference>
<dbReference type="Proteomes" id="UP000002484">
    <property type="component" value="Chromosome"/>
</dbReference>
<feature type="repeat" description="WD" evidence="3">
    <location>
        <begin position="972"/>
        <end position="1013"/>
    </location>
</feature>
<feature type="repeat" description="WD" evidence="3">
    <location>
        <begin position="1140"/>
        <end position="1181"/>
    </location>
</feature>
<dbReference type="GO" id="GO:0043531">
    <property type="term" value="F:ADP binding"/>
    <property type="evidence" value="ECO:0007669"/>
    <property type="project" value="InterPro"/>
</dbReference>
<dbReference type="SUPFAM" id="SSF52200">
    <property type="entry name" value="Toll/Interleukin receptor TIR domain"/>
    <property type="match status" value="1"/>
</dbReference>
<dbReference type="InterPro" id="IPR001680">
    <property type="entry name" value="WD40_rpt"/>
</dbReference>
<feature type="repeat" description="WD" evidence="3">
    <location>
        <begin position="846"/>
        <end position="887"/>
    </location>
</feature>
<dbReference type="PANTHER" id="PTHR19879:SF9">
    <property type="entry name" value="TRANSCRIPTION INITIATION FACTOR TFIID SUBUNIT 5"/>
    <property type="match status" value="1"/>
</dbReference>
<dbReference type="SUPFAM" id="SSF52540">
    <property type="entry name" value="P-loop containing nucleoside triphosphate hydrolases"/>
    <property type="match status" value="1"/>
</dbReference>
<dbReference type="InterPro" id="IPR015943">
    <property type="entry name" value="WD40/YVTN_repeat-like_dom_sf"/>
</dbReference>
<evidence type="ECO:0000313" key="6">
    <source>
        <dbReference type="Proteomes" id="UP000002484"/>
    </source>
</evidence>
<dbReference type="Pfam" id="PF00400">
    <property type="entry name" value="WD40"/>
    <property type="match status" value="15"/>
</dbReference>
<evidence type="ECO:0000313" key="5">
    <source>
        <dbReference type="EMBL" id="ADP82029.1"/>
    </source>
</evidence>
<organism evidence="5 6">
    <name type="scientific">Pseudofrankia inefficax (strain DSM 45817 / CECT 9037 / DDB 130130 / EuI1c)</name>
    <name type="common">Frankia inefficax</name>
    <dbReference type="NCBI Taxonomy" id="298654"/>
    <lineage>
        <taxon>Bacteria</taxon>
        <taxon>Bacillati</taxon>
        <taxon>Actinomycetota</taxon>
        <taxon>Actinomycetes</taxon>
        <taxon>Frankiales</taxon>
        <taxon>Frankiaceae</taxon>
        <taxon>Pseudofrankia</taxon>
    </lineage>
</organism>
<dbReference type="CDD" id="cd00200">
    <property type="entry name" value="WD40"/>
    <property type="match status" value="3"/>
</dbReference>